<gene>
    <name evidence="4" type="ORF">B0I71DRAFT_131134</name>
    <name evidence="3" type="ORF">YALI1_D01345g</name>
</gene>
<dbReference type="GO" id="GO:0043539">
    <property type="term" value="F:protein serine/threonine kinase activator activity"/>
    <property type="evidence" value="ECO:0007669"/>
    <property type="project" value="TreeGrafter"/>
</dbReference>
<dbReference type="Pfam" id="PF08569">
    <property type="entry name" value="Mo25"/>
    <property type="match status" value="1"/>
</dbReference>
<evidence type="ECO:0000313" key="6">
    <source>
        <dbReference type="Proteomes" id="UP000256601"/>
    </source>
</evidence>
<dbReference type="SUPFAM" id="SSF48371">
    <property type="entry name" value="ARM repeat"/>
    <property type="match status" value="1"/>
</dbReference>
<dbReference type="InterPro" id="IPR013878">
    <property type="entry name" value="Mo25"/>
</dbReference>
<dbReference type="Gene3D" id="1.25.10.10">
    <property type="entry name" value="Leucine-rich Repeat Variant"/>
    <property type="match status" value="1"/>
</dbReference>
<dbReference type="EMBL" id="KZ858982">
    <property type="protein sequence ID" value="RDW26260.1"/>
    <property type="molecule type" value="Genomic_DNA"/>
</dbReference>
<dbReference type="InterPro" id="IPR016024">
    <property type="entry name" value="ARM-type_fold"/>
</dbReference>
<dbReference type="GO" id="GO:0032153">
    <property type="term" value="C:cell division site"/>
    <property type="evidence" value="ECO:0007669"/>
    <property type="project" value="EnsemblFungi"/>
</dbReference>
<dbReference type="RefSeq" id="XP_502275.1">
    <property type="nucleotide sequence ID" value="XM_502275.1"/>
</dbReference>
<feature type="region of interest" description="Disordered" evidence="2">
    <location>
        <begin position="330"/>
        <end position="390"/>
    </location>
</feature>
<dbReference type="GO" id="GO:0071958">
    <property type="term" value="C:new mitotic spindle pole body"/>
    <property type="evidence" value="ECO:0007669"/>
    <property type="project" value="EnsemblFungi"/>
</dbReference>
<evidence type="ECO:0000313" key="5">
    <source>
        <dbReference type="Proteomes" id="UP000182444"/>
    </source>
</evidence>
<evidence type="ECO:0000256" key="1">
    <source>
        <dbReference type="ARBA" id="ARBA00011012"/>
    </source>
</evidence>
<evidence type="ECO:0000256" key="2">
    <source>
        <dbReference type="SAM" id="MobiDB-lite"/>
    </source>
</evidence>
<dbReference type="GO" id="GO:0005634">
    <property type="term" value="C:nucleus"/>
    <property type="evidence" value="ECO:0007669"/>
    <property type="project" value="EnsemblFungi"/>
</dbReference>
<dbReference type="GO" id="GO:0035556">
    <property type="term" value="P:intracellular signal transduction"/>
    <property type="evidence" value="ECO:0007669"/>
    <property type="project" value="TreeGrafter"/>
</dbReference>
<accession>A0A1H6PVJ8</accession>
<dbReference type="GeneID" id="2910421"/>
<reference evidence="3 5" key="1">
    <citation type="journal article" date="2016" name="PLoS ONE">
        <title>Sequence Assembly of Yarrowia lipolytica Strain W29/CLIB89 Shows Transposable Element Diversity.</title>
        <authorList>
            <person name="Magnan C."/>
            <person name="Yu J."/>
            <person name="Chang I."/>
            <person name="Jahn E."/>
            <person name="Kanomata Y."/>
            <person name="Wu J."/>
            <person name="Zeller M."/>
            <person name="Oakes M."/>
            <person name="Baldi P."/>
            <person name="Sandmeyer S."/>
        </authorList>
    </citation>
    <scope>NUCLEOTIDE SEQUENCE [LARGE SCALE GENOMIC DNA]</scope>
    <source>
        <strain evidence="3">CLIB89</strain>
        <strain evidence="5">CLIB89(W29)</strain>
    </source>
</reference>
<dbReference type="GO" id="GO:0071574">
    <property type="term" value="P:protein localization to medial cortex"/>
    <property type="evidence" value="ECO:0007669"/>
    <property type="project" value="EnsemblFungi"/>
</dbReference>
<dbReference type="GO" id="GO:0070507">
    <property type="term" value="P:regulation of microtubule cytoskeleton organization"/>
    <property type="evidence" value="ECO:0007669"/>
    <property type="project" value="EnsemblFungi"/>
</dbReference>
<evidence type="ECO:0000313" key="4">
    <source>
        <dbReference type="EMBL" id="RDW26260.1"/>
    </source>
</evidence>
<name>A0A1H6PVJ8_YARLL</name>
<organism evidence="3 5">
    <name type="scientific">Yarrowia lipolytica</name>
    <name type="common">Candida lipolytica</name>
    <dbReference type="NCBI Taxonomy" id="4952"/>
    <lineage>
        <taxon>Eukaryota</taxon>
        <taxon>Fungi</taxon>
        <taxon>Dikarya</taxon>
        <taxon>Ascomycota</taxon>
        <taxon>Saccharomycotina</taxon>
        <taxon>Dipodascomycetes</taxon>
        <taxon>Dipodascales</taxon>
        <taxon>Dipodascales incertae sedis</taxon>
        <taxon>Yarrowia</taxon>
    </lineage>
</organism>
<dbReference type="eggNOG" id="KOG1566">
    <property type="taxonomic scope" value="Eukaryota"/>
</dbReference>
<dbReference type="VEuPathDB" id="FungiDB:YALI1_D01345g"/>
<dbReference type="Proteomes" id="UP000182444">
    <property type="component" value="Chromosome 1D"/>
</dbReference>
<feature type="compositionally biased region" description="Low complexity" evidence="2">
    <location>
        <begin position="333"/>
        <end position="349"/>
    </location>
</feature>
<proteinExistence type="inferred from homology"/>
<dbReference type="GO" id="GO:2000100">
    <property type="term" value="P:regulation of establishment or maintenance of bipolar cell polarity regulating cell shape"/>
    <property type="evidence" value="ECO:0007669"/>
    <property type="project" value="EnsemblFungi"/>
</dbReference>
<sequence length="390" mass="44185">MSFLFNRNKQKPPQDVVRSLCDALPKLESPSGDKRKVTEEVSRNLQQMKLILTGDEDEDPQPALVAALASEMHQTELFTQLVTSLRALDFASRKDVVLIFNTLLRRRIGDRSPTVDYLVQHPRIFEILILSYDNHDSALTAGEILRDCNKWEQLSKIIIWSPQLWKFFEYVDHQIFQNATDAFGSLSDIVTVHQQVAGEFLAANKEKFIANINKLMQSSNYVTRRQSLKLMGQLIRQRANYPFMTTYVNEVENLKLIMMLLKDKSKNIVIEAFNIFKLFAANPKKPRPVADVLLKNKTKLIAFLTNLETDKKDDDEKDFVIKAISSLQPIVTPGSSPSPSPQSHSPTHTSGHHHQAHTQPGSGLSMLTPAPSLPPPVVHSEPVLRQNYPE</sequence>
<dbReference type="AlphaFoldDB" id="A0A1H6PVJ8"/>
<dbReference type="GO" id="GO:0035839">
    <property type="term" value="C:non-growing cell tip"/>
    <property type="evidence" value="ECO:0007669"/>
    <property type="project" value="EnsemblFungi"/>
</dbReference>
<dbReference type="PANTHER" id="PTHR10182">
    <property type="entry name" value="CALCIUM-BINDING PROTEIN 39-RELATED"/>
    <property type="match status" value="1"/>
</dbReference>
<protein>
    <submittedName>
        <fullName evidence="4">Mo25-like protein</fullName>
    </submittedName>
</protein>
<dbReference type="InterPro" id="IPR011989">
    <property type="entry name" value="ARM-like"/>
</dbReference>
<dbReference type="OrthoDB" id="609103at2759"/>
<dbReference type="OMA" id="AYDHKES"/>
<dbReference type="EMBL" id="CP017556">
    <property type="protein sequence ID" value="AOW03414.1"/>
    <property type="molecule type" value="Genomic_DNA"/>
</dbReference>
<comment type="similarity">
    <text evidence="1">Belongs to the Mo25 family.</text>
</comment>
<dbReference type="KEGG" id="yli:2910421"/>
<dbReference type="VEuPathDB" id="FungiDB:YALI0_D01199g"/>
<evidence type="ECO:0000313" key="3">
    <source>
        <dbReference type="EMBL" id="AOW03414.1"/>
    </source>
</evidence>
<dbReference type="GO" id="GO:0005737">
    <property type="term" value="C:cytoplasm"/>
    <property type="evidence" value="ECO:0007669"/>
    <property type="project" value="EnsemblFungi"/>
</dbReference>
<dbReference type="Proteomes" id="UP000256601">
    <property type="component" value="Unassembled WGS sequence"/>
</dbReference>
<reference evidence="4 6" key="2">
    <citation type="submission" date="2018-07" db="EMBL/GenBank/DDBJ databases">
        <title>Draft Genome Assemblies for Five Robust Yarrowia lipolytica Strains Exhibiting High Lipid Production and Pentose Sugar Utilization and Sugar Alcohol Secretion from Undetoxified Lignocellulosic Biomass Hydrolysates.</title>
        <authorList>
            <consortium name="DOE Joint Genome Institute"/>
            <person name="Walker C."/>
            <person name="Ryu S."/>
            <person name="Na H."/>
            <person name="Zane M."/>
            <person name="LaButti K."/>
            <person name="Lipzen A."/>
            <person name="Haridas S."/>
            <person name="Barry K."/>
            <person name="Grigoriev I.V."/>
            <person name="Quarterman J."/>
            <person name="Slininger P."/>
            <person name="Dien B."/>
            <person name="Trinh C.T."/>
        </authorList>
    </citation>
    <scope>NUCLEOTIDE SEQUENCE [LARGE SCALE GENOMIC DNA]</scope>
    <source>
        <strain evidence="4 6">YB392</strain>
    </source>
</reference>
<dbReference type="PANTHER" id="PTHR10182:SF3">
    <property type="entry name" value="PROTEIN MO25"/>
    <property type="match status" value="1"/>
</dbReference>